<keyword evidence="5" id="KW-1185">Reference proteome</keyword>
<evidence type="ECO:0000256" key="2">
    <source>
        <dbReference type="ARBA" id="ARBA00061659"/>
    </source>
</evidence>
<keyword evidence="1" id="KW-0677">Repeat</keyword>
<dbReference type="PANTHER" id="PTHR47926">
    <property type="entry name" value="PENTATRICOPEPTIDE REPEAT-CONTAINING PROTEIN"/>
    <property type="match status" value="1"/>
</dbReference>
<evidence type="ECO:0000313" key="4">
    <source>
        <dbReference type="EMBL" id="KDP31926.1"/>
    </source>
</evidence>
<protein>
    <recommendedName>
        <fullName evidence="6">Pentatricopeptide repeat-containing protein</fullName>
    </recommendedName>
</protein>
<feature type="repeat" description="PPR" evidence="3">
    <location>
        <begin position="15"/>
        <end position="49"/>
    </location>
</feature>
<dbReference type="OrthoDB" id="1902039at2759"/>
<feature type="repeat" description="PPR" evidence="3">
    <location>
        <begin position="217"/>
        <end position="251"/>
    </location>
</feature>
<dbReference type="FunFam" id="1.25.40.10:FF:000073">
    <property type="entry name" value="Pentatricopeptide repeat-containing protein chloroplastic"/>
    <property type="match status" value="1"/>
</dbReference>
<evidence type="ECO:0000256" key="1">
    <source>
        <dbReference type="ARBA" id="ARBA00022737"/>
    </source>
</evidence>
<dbReference type="GO" id="GO:0009451">
    <property type="term" value="P:RNA modification"/>
    <property type="evidence" value="ECO:0007669"/>
    <property type="project" value="InterPro"/>
</dbReference>
<reference evidence="4 5" key="1">
    <citation type="journal article" date="2014" name="PLoS ONE">
        <title>Global Analysis of Gene Expression Profiles in Physic Nut (Jatropha curcas L.) Seedlings Exposed to Salt Stress.</title>
        <authorList>
            <person name="Zhang L."/>
            <person name="Zhang C."/>
            <person name="Wu P."/>
            <person name="Chen Y."/>
            <person name="Li M."/>
            <person name="Jiang H."/>
            <person name="Wu G."/>
        </authorList>
    </citation>
    <scope>NUCLEOTIDE SEQUENCE [LARGE SCALE GENOMIC DNA]</scope>
    <source>
        <strain evidence="5">cv. GZQX0401</strain>
        <tissue evidence="4">Young leaves</tissue>
    </source>
</reference>
<dbReference type="InterPro" id="IPR011990">
    <property type="entry name" value="TPR-like_helical_dom_sf"/>
</dbReference>
<organism evidence="4 5">
    <name type="scientific">Jatropha curcas</name>
    <name type="common">Barbados nut</name>
    <dbReference type="NCBI Taxonomy" id="180498"/>
    <lineage>
        <taxon>Eukaryota</taxon>
        <taxon>Viridiplantae</taxon>
        <taxon>Streptophyta</taxon>
        <taxon>Embryophyta</taxon>
        <taxon>Tracheophyta</taxon>
        <taxon>Spermatophyta</taxon>
        <taxon>Magnoliopsida</taxon>
        <taxon>eudicotyledons</taxon>
        <taxon>Gunneridae</taxon>
        <taxon>Pentapetalae</taxon>
        <taxon>rosids</taxon>
        <taxon>fabids</taxon>
        <taxon>Malpighiales</taxon>
        <taxon>Euphorbiaceae</taxon>
        <taxon>Crotonoideae</taxon>
        <taxon>Jatropheae</taxon>
        <taxon>Jatropha</taxon>
    </lineage>
</organism>
<dbReference type="NCBIfam" id="TIGR00756">
    <property type="entry name" value="PPR"/>
    <property type="match status" value="6"/>
</dbReference>
<dbReference type="GO" id="GO:0003729">
    <property type="term" value="F:mRNA binding"/>
    <property type="evidence" value="ECO:0007669"/>
    <property type="project" value="UniProtKB-ARBA"/>
</dbReference>
<accession>A0A067K6Q7</accession>
<dbReference type="EMBL" id="KK914593">
    <property type="protein sequence ID" value="KDP31926.1"/>
    <property type="molecule type" value="Genomic_DNA"/>
</dbReference>
<dbReference type="AlphaFoldDB" id="A0A067K6Q7"/>
<dbReference type="FunFam" id="1.25.40.10:FF:000196">
    <property type="entry name" value="Pentatricopeptide repeat-containing protein At4g14850"/>
    <property type="match status" value="1"/>
</dbReference>
<proteinExistence type="inferred from homology"/>
<dbReference type="PANTHER" id="PTHR47926:SF544">
    <property type="entry name" value="PENTACOTRIPEPTIDE-REPEAT REGION OF PRORP DOMAIN-CONTAINING PROTEIN"/>
    <property type="match status" value="1"/>
</dbReference>
<evidence type="ECO:0000256" key="3">
    <source>
        <dbReference type="PROSITE-ProRule" id="PRU00708"/>
    </source>
</evidence>
<comment type="similarity">
    <text evidence="2">Belongs to the PPR family. PCMP-E subfamily.</text>
</comment>
<dbReference type="Proteomes" id="UP000027138">
    <property type="component" value="Unassembled WGS sequence"/>
</dbReference>
<sequence length="800" mass="88501">MGTARVLIDRIPQPDLVSWNALVSGYSFNGCDHEALAVFKHMVLSGLKPNLSTLASVIPICTRLGCLDIGRCFHGFAIKSGYLVNDFLVPALISMYASDVHLSAAKTLFDLLQEKDVAVWNSMIAAYMQKQLPFEAFNIFQEMHYAGVQSDSVTFVSIISSCEFVGSISFGESFHACVIKHGSENHISVLAALVSMYAKLGDISKAEFLFERMPNRNLLSWNVMVSGYVHNGLWDASLAAFCEMQLCGFIPDVVSITSVLSACSKLEAILLGKSAHAFSIRMGINSSLIVSNALLTFYSDCNDLASSFNLFFKMDNRDSVSWNTLISRCVHSVEVDKAVELLHLLQKEGLALDLVTLISILPMYRDSENLGQGMTLHGYAIKNGFSSDISLANALITMYCKCGDLDTGRLLFEVMPRRSVVSWNALIGGYRVNNLQNEVLTSFKRMINEGWRPNSVTLLNLLPLCCGQLQGKSIHAFAIRAGISQETPLLTSLVFMYARFAKVNTCHFLFEMSKKTDISLWNAILSVHIQTKNAEKAVALFCDLLRMGLQPDNVTVLSLISAYAQLNSLKLADSVMAYVVRKGFDKDMAISNALIDVNARCGNISAARKMFESLLEKDAVSWSVMINAYGMHGEGKAALELFWQMQFSGMRPDKITYSSILSACSHAGLVEQGWIVFNSMIEQGISPEMEHYACIVDLLGRTGHLREAFAIVKKLKCKPSISLLESLLGACKIHDDVELGEKISGMIFEMDPENSGSYVMLSSMYASAGRWRDANRVRSSIEERRLRKVPGYSSVFFSEH</sequence>
<feature type="repeat" description="PPR" evidence="3">
    <location>
        <begin position="116"/>
        <end position="150"/>
    </location>
</feature>
<dbReference type="FunFam" id="1.25.40.10:FF:000090">
    <property type="entry name" value="Pentatricopeptide repeat-containing protein, chloroplastic"/>
    <property type="match status" value="1"/>
</dbReference>
<gene>
    <name evidence="4" type="ORF">JCGZ_12387</name>
</gene>
<name>A0A067K6Q7_JATCU</name>
<feature type="repeat" description="PPR" evidence="3">
    <location>
        <begin position="618"/>
        <end position="652"/>
    </location>
</feature>
<dbReference type="InterPro" id="IPR002885">
    <property type="entry name" value="PPR_rpt"/>
</dbReference>
<dbReference type="Pfam" id="PF20431">
    <property type="entry name" value="E_motif"/>
    <property type="match status" value="1"/>
</dbReference>
<evidence type="ECO:0008006" key="6">
    <source>
        <dbReference type="Google" id="ProtNLM"/>
    </source>
</evidence>
<evidence type="ECO:0000313" key="5">
    <source>
        <dbReference type="Proteomes" id="UP000027138"/>
    </source>
</evidence>
<dbReference type="Pfam" id="PF13041">
    <property type="entry name" value="PPR_2"/>
    <property type="match status" value="4"/>
</dbReference>
<feature type="repeat" description="PPR" evidence="3">
    <location>
        <begin position="653"/>
        <end position="687"/>
    </location>
</feature>
<dbReference type="InterPro" id="IPR046960">
    <property type="entry name" value="PPR_At4g14850-like_plant"/>
</dbReference>
<dbReference type="Gene3D" id="1.25.40.10">
    <property type="entry name" value="Tetratricopeptide repeat domain"/>
    <property type="match status" value="7"/>
</dbReference>
<feature type="repeat" description="PPR" evidence="3">
    <location>
        <begin position="388"/>
        <end position="422"/>
    </location>
</feature>
<dbReference type="Pfam" id="PF01535">
    <property type="entry name" value="PPR"/>
    <property type="match status" value="5"/>
</dbReference>
<dbReference type="PROSITE" id="PS51375">
    <property type="entry name" value="PPR"/>
    <property type="match status" value="8"/>
</dbReference>
<dbReference type="InterPro" id="IPR046848">
    <property type="entry name" value="E_motif"/>
</dbReference>
<feature type="repeat" description="PPR" evidence="3">
    <location>
        <begin position="318"/>
        <end position="352"/>
    </location>
</feature>
<feature type="repeat" description="PPR" evidence="3">
    <location>
        <begin position="517"/>
        <end position="551"/>
    </location>
</feature>